<dbReference type="EMBL" id="CCRH01000020">
    <property type="protein sequence ID" value="CDZ40176.1"/>
    <property type="molecule type" value="Genomic_DNA"/>
</dbReference>
<dbReference type="RefSeq" id="WP_046638152.1">
    <property type="nucleotide sequence ID" value="NZ_CCRH01000020.1"/>
</dbReference>
<evidence type="ECO:0000313" key="3">
    <source>
        <dbReference type="Proteomes" id="UP000039660"/>
    </source>
</evidence>
<dbReference type="EMBL" id="CCRK01000020">
    <property type="protein sequence ID" value="CDZ54290.1"/>
    <property type="molecule type" value="Genomic_DNA"/>
</dbReference>
<reference evidence="3 4" key="1">
    <citation type="submission" date="2014-08" db="EMBL/GenBank/DDBJ databases">
        <authorList>
            <person name="Chen Y.-H."/>
        </authorList>
    </citation>
    <scope>NUCLEOTIDE SEQUENCE [LARGE SCALE GENOMIC DNA]</scope>
</reference>
<dbReference type="Pfam" id="PF22531">
    <property type="entry name" value="DUF7002"/>
    <property type="match status" value="1"/>
</dbReference>
<evidence type="ECO:0000313" key="4">
    <source>
        <dbReference type="Proteomes" id="UP000046176"/>
    </source>
</evidence>
<protein>
    <submittedName>
        <fullName evidence="2">ATPase components of various ABC-type transport systems, contain duplicated ATPase</fullName>
    </submittedName>
</protein>
<evidence type="ECO:0000313" key="2">
    <source>
        <dbReference type="EMBL" id="CDZ54290.1"/>
    </source>
</evidence>
<dbReference type="Proteomes" id="UP000046176">
    <property type="component" value="Unassembled WGS sequence"/>
</dbReference>
<evidence type="ECO:0000313" key="1">
    <source>
        <dbReference type="EMBL" id="CDZ40176.1"/>
    </source>
</evidence>
<dbReference type="OrthoDB" id="154268at2"/>
<dbReference type="AlphaFoldDB" id="A0A0T7H443"/>
<proteinExistence type="predicted"/>
<dbReference type="Proteomes" id="UP000039660">
    <property type="component" value="Unassembled WGS sequence"/>
</dbReference>
<accession>A0A0T7H443</accession>
<gene>
    <name evidence="1" type="ORF">NGAL_HAMBI1145_52630</name>
    <name evidence="2" type="ORF">NGAL_HAMBI1189_54220</name>
</gene>
<dbReference type="InterPro" id="IPR054271">
    <property type="entry name" value="DUF7002"/>
</dbReference>
<sequence length="229" mass="25994">MEIELLVQTYPRLFHMAEDGAFPSIQEHGLLSATALLDRYEINGQQRVAIEARRRPESVTISKEGLPDAVIRDNKPMTDSALEKCLLDGLVPEQWYRTLNGKTFFWLHKKRLWRLLDAEAYRAFPQTILTIDTASLVAAHQDKILLSPINSGSTIMKPQPRGANTFLPISEYPYADRRKSRSVENALVELTVHYGVQDIKDHMISAHRFADGKLAEFWRRPGSAPNDGP</sequence>
<name>A0A0T7H443_NEOGA</name>
<organism evidence="2 3">
    <name type="scientific">Neorhizobium galegae bv. officinalis</name>
    <dbReference type="NCBI Taxonomy" id="323656"/>
    <lineage>
        <taxon>Bacteria</taxon>
        <taxon>Pseudomonadati</taxon>
        <taxon>Pseudomonadota</taxon>
        <taxon>Alphaproteobacteria</taxon>
        <taxon>Hyphomicrobiales</taxon>
        <taxon>Rhizobiaceae</taxon>
        <taxon>Rhizobium/Agrobacterium group</taxon>
        <taxon>Neorhizobium</taxon>
    </lineage>
</organism>